<comment type="caution">
    <text evidence="1">The sequence shown here is derived from an EMBL/GenBank/DDBJ whole genome shotgun (WGS) entry which is preliminary data.</text>
</comment>
<gene>
    <name evidence="1" type="ORF">HCOI_00260700</name>
</gene>
<reference evidence="1" key="2">
    <citation type="submission" date="2013-05" db="EMBL/GenBank/DDBJ databases">
        <title>The genome and transcriptome of Haemonchus contortus: a key model parasite for drug and vaccine discovery.</title>
        <authorList>
            <person name="Laing R."/>
            <person name="Kikuchi T."/>
            <person name="Martinelli A."/>
            <person name="Tsai I.J."/>
            <person name="Beech R.N."/>
            <person name="Redman E."/>
            <person name="Holroyd N."/>
            <person name="Bartley D.J."/>
            <person name="Beasley H."/>
            <person name="Britton C."/>
            <person name="Curran D."/>
            <person name="Devaney E."/>
            <person name="Gilabert A."/>
            <person name="Jackson F."/>
            <person name="Hunt M."/>
            <person name="Johnston S."/>
            <person name="Kryukov I."/>
            <person name="Li K."/>
            <person name="Morrison A.A."/>
            <person name="Reid A.J."/>
            <person name="Sargison N."/>
            <person name="Saunders G."/>
            <person name="Wasmuth J.D."/>
            <person name="Wolstenholme A."/>
            <person name="Berriman M."/>
            <person name="Gilleard J.S."/>
            <person name="Cotton J.A."/>
        </authorList>
    </citation>
    <scope>NUCLEOTIDE SEQUENCE [LARGE SCALE GENOMIC DNA]</scope>
    <source>
        <strain evidence="1">ISE/inbred ISE</strain>
    </source>
</reference>
<proteinExistence type="predicted"/>
<dbReference type="EMBL" id="CAVP010055685">
    <property type="protein sequence ID" value="CDL94154.1"/>
    <property type="molecule type" value="Genomic_DNA"/>
</dbReference>
<protein>
    <submittedName>
        <fullName evidence="1">Uncharacterized protein</fullName>
    </submittedName>
</protein>
<organism evidence="1">
    <name type="scientific">Haemonchus contortus</name>
    <name type="common">Barber pole worm</name>
    <dbReference type="NCBI Taxonomy" id="6289"/>
    <lineage>
        <taxon>Eukaryota</taxon>
        <taxon>Metazoa</taxon>
        <taxon>Ecdysozoa</taxon>
        <taxon>Nematoda</taxon>
        <taxon>Chromadorea</taxon>
        <taxon>Rhabditida</taxon>
        <taxon>Rhabditina</taxon>
        <taxon>Rhabditomorpha</taxon>
        <taxon>Strongyloidea</taxon>
        <taxon>Trichostrongylidae</taxon>
        <taxon>Haemonchus</taxon>
    </lineage>
</organism>
<evidence type="ECO:0000313" key="1">
    <source>
        <dbReference type="EMBL" id="CDL94154.1"/>
    </source>
</evidence>
<name>W6NDJ9_HAECO</name>
<accession>W6NDJ9</accession>
<sequence>MIAGVSAVYEDQDRPYFSNDGRLLPGTAEDFNGMNKEVSQNNIARSKLTFPLPSNFGEELAELSKTNPMLCGSMEKLYKNITAMKVKYLFFGEIIENFKNSKTKYHWL</sequence>
<reference evidence="1" key="1">
    <citation type="submission" date="2013-03" db="EMBL/GenBank/DDBJ databases">
        <authorList>
            <person name="Aslett M."/>
        </authorList>
    </citation>
    <scope>NUCLEOTIDE SEQUENCE [LARGE SCALE GENOMIC DNA]</scope>
    <source>
        <strain evidence="1">ISE/inbred ISE</strain>
    </source>
</reference>
<dbReference type="AlphaFoldDB" id="W6NDJ9"/>